<dbReference type="Proteomes" id="UP000824192">
    <property type="component" value="Unassembled WGS sequence"/>
</dbReference>
<keyword evidence="1" id="KW-0812">Transmembrane</keyword>
<dbReference type="PANTHER" id="PTHR37804">
    <property type="entry name" value="CDAA REGULATORY PROTEIN CDAR"/>
    <property type="match status" value="1"/>
</dbReference>
<keyword evidence="1" id="KW-0472">Membrane</keyword>
<dbReference type="Pfam" id="PF07949">
    <property type="entry name" value="YbbR"/>
    <property type="match status" value="1"/>
</dbReference>
<comment type="caution">
    <text evidence="2">The sequence shown here is derived from an EMBL/GenBank/DDBJ whole genome shotgun (WGS) entry which is preliminary data.</text>
</comment>
<reference evidence="2" key="1">
    <citation type="journal article" date="2021" name="PeerJ">
        <title>Extensive microbial diversity within the chicken gut microbiome revealed by metagenomics and culture.</title>
        <authorList>
            <person name="Gilroy R."/>
            <person name="Ravi A."/>
            <person name="Getino M."/>
            <person name="Pursley I."/>
            <person name="Horton D.L."/>
            <person name="Alikhan N.F."/>
            <person name="Baker D."/>
            <person name="Gharbi K."/>
            <person name="Hall N."/>
            <person name="Watson M."/>
            <person name="Adriaenssens E.M."/>
            <person name="Foster-Nyarko E."/>
            <person name="Jarju S."/>
            <person name="Secka A."/>
            <person name="Antonio M."/>
            <person name="Oren A."/>
            <person name="Chaudhuri R.R."/>
            <person name="La Ragione R."/>
            <person name="Hildebrand F."/>
            <person name="Pallen M.J."/>
        </authorList>
    </citation>
    <scope>NUCLEOTIDE SEQUENCE</scope>
    <source>
        <strain evidence="2">ChiGjej6B6-1540</strain>
    </source>
</reference>
<evidence type="ECO:0000313" key="2">
    <source>
        <dbReference type="EMBL" id="HIW93264.1"/>
    </source>
</evidence>
<dbReference type="EMBL" id="DXGA01000042">
    <property type="protein sequence ID" value="HIW93264.1"/>
    <property type="molecule type" value="Genomic_DNA"/>
</dbReference>
<name>A0A9D1RT52_9FIRM</name>
<keyword evidence="1" id="KW-1133">Transmembrane helix</keyword>
<evidence type="ECO:0000313" key="3">
    <source>
        <dbReference type="Proteomes" id="UP000824192"/>
    </source>
</evidence>
<gene>
    <name evidence="2" type="ORF">H9868_01855</name>
</gene>
<protein>
    <recommendedName>
        <fullName evidence="4">YbbR-like protein</fullName>
    </recommendedName>
</protein>
<organism evidence="2 3">
    <name type="scientific">Candidatus Flavonifractor merdipullorum</name>
    <dbReference type="NCBI Taxonomy" id="2838590"/>
    <lineage>
        <taxon>Bacteria</taxon>
        <taxon>Bacillati</taxon>
        <taxon>Bacillota</taxon>
        <taxon>Clostridia</taxon>
        <taxon>Eubacteriales</taxon>
        <taxon>Oscillospiraceae</taxon>
        <taxon>Flavonifractor</taxon>
    </lineage>
</organism>
<dbReference type="AlphaFoldDB" id="A0A9D1RT52"/>
<dbReference type="InterPro" id="IPR053154">
    <property type="entry name" value="c-di-AMP_regulator"/>
</dbReference>
<evidence type="ECO:0008006" key="4">
    <source>
        <dbReference type="Google" id="ProtNLM"/>
    </source>
</evidence>
<evidence type="ECO:0000256" key="1">
    <source>
        <dbReference type="SAM" id="Phobius"/>
    </source>
</evidence>
<dbReference type="PANTHER" id="PTHR37804:SF1">
    <property type="entry name" value="CDAA REGULATORY PROTEIN CDAR"/>
    <property type="match status" value="1"/>
</dbReference>
<dbReference type="InterPro" id="IPR012505">
    <property type="entry name" value="YbbR"/>
</dbReference>
<sequence length="418" mass="44892">MRKIKESKWTYVILSVLVAVILWLYVGADLDVETTVELHNIPVVFEGEEDLADRGLMITEGANQTVDLKLRVKRNTAFFKFNNDTVSVVVDVSKIEEPSEYTTAYRLVTSGTVSSSGITDLSEERNITFTVSRRTERNVEVQGRLAPGVEVAEGYQVGEFSIVPGTITVSGEASTVNQVDHALVTVTSEEPLSESYSGDLPIQLLDVDGNVLDMAALHLETDVDTVQVTLPVVQTKEVKLKVDLKAGGGATVDHAQVDIEPETITVAGSADALSGLNEITLPKVIDLSQIYTQEEYTIPIQLDSELTNVSGVTQATVTIKISGLTTRTLEVETGSIEQINVPEGYTADVVTQTFQVQIRGEDADAVAAVIPSQLRVVADLSGVTATGSQTVPAQVYLDGSSDMGVVGSYRVSVSVRRG</sequence>
<dbReference type="Gene3D" id="2.170.120.40">
    <property type="entry name" value="YbbR-like domain"/>
    <property type="match status" value="2"/>
</dbReference>
<reference evidence="2" key="2">
    <citation type="submission" date="2021-04" db="EMBL/GenBank/DDBJ databases">
        <authorList>
            <person name="Gilroy R."/>
        </authorList>
    </citation>
    <scope>NUCLEOTIDE SEQUENCE</scope>
    <source>
        <strain evidence="2">ChiGjej6B6-1540</strain>
    </source>
</reference>
<proteinExistence type="predicted"/>
<dbReference type="Gene3D" id="2.170.120.30">
    <property type="match status" value="2"/>
</dbReference>
<feature type="transmembrane region" description="Helical" evidence="1">
    <location>
        <begin position="9"/>
        <end position="26"/>
    </location>
</feature>
<accession>A0A9D1RT52</accession>